<keyword evidence="2" id="KW-1185">Reference proteome</keyword>
<organism evidence="1 2">
    <name type="scientific">Paenibacillus glycinis</name>
    <dbReference type="NCBI Taxonomy" id="2697035"/>
    <lineage>
        <taxon>Bacteria</taxon>
        <taxon>Bacillati</taxon>
        <taxon>Bacillota</taxon>
        <taxon>Bacilli</taxon>
        <taxon>Bacillales</taxon>
        <taxon>Paenibacillaceae</taxon>
        <taxon>Paenibacillus</taxon>
    </lineage>
</organism>
<dbReference type="SUPFAM" id="SSF143880">
    <property type="entry name" value="NE0471 N-terminal domain-like"/>
    <property type="match status" value="1"/>
</dbReference>
<comment type="caution">
    <text evidence="1">The sequence shown here is derived from an EMBL/GenBank/DDBJ whole genome shotgun (WGS) entry which is preliminary data.</text>
</comment>
<accession>A0ABW9XSU5</accession>
<name>A0ABW9XSU5_9BACL</name>
<dbReference type="Gene3D" id="3.30.2020.10">
    <property type="entry name" value="NE0471-like N-terminal domain"/>
    <property type="match status" value="1"/>
</dbReference>
<proteinExistence type="predicted"/>
<dbReference type="InterPro" id="IPR018841">
    <property type="entry name" value="DUF2442"/>
</dbReference>
<dbReference type="RefSeq" id="WP_161744422.1">
    <property type="nucleotide sequence ID" value="NZ_JAAAMV010000013.1"/>
</dbReference>
<evidence type="ECO:0000313" key="2">
    <source>
        <dbReference type="Proteomes" id="UP000665561"/>
    </source>
</evidence>
<protein>
    <submittedName>
        <fullName evidence="1">DUF2442 domain-containing protein</fullName>
    </submittedName>
</protein>
<dbReference type="EMBL" id="JAAAMV010000013">
    <property type="protein sequence ID" value="NBD25611.1"/>
    <property type="molecule type" value="Genomic_DNA"/>
</dbReference>
<dbReference type="Pfam" id="PF10387">
    <property type="entry name" value="DUF2442"/>
    <property type="match status" value="1"/>
</dbReference>
<gene>
    <name evidence="1" type="ORF">GT019_17200</name>
</gene>
<dbReference type="InterPro" id="IPR036782">
    <property type="entry name" value="NE0471-like_N"/>
</dbReference>
<dbReference type="Proteomes" id="UP000665561">
    <property type="component" value="Unassembled WGS sequence"/>
</dbReference>
<reference evidence="1 2" key="1">
    <citation type="submission" date="2020-01" db="EMBL/GenBank/DDBJ databases">
        <title>Paenibacillus soybeanensis sp. nov. isolated from the nodules of soybean (Glycine max(L.) Merr).</title>
        <authorList>
            <person name="Wang H."/>
        </authorList>
    </citation>
    <scope>NUCLEOTIDE SEQUENCE [LARGE SCALE GENOMIC DNA]</scope>
    <source>
        <strain evidence="1 2">T1</strain>
    </source>
</reference>
<sequence>MRKISNNIIFVIAAANFKLLLKFDNGVYKIFDYYVFAKGKQGLVNDILNNLKLFESVKIDGTGTICWPNGYDIAVEFLFDNSESVDDDIFDGIYAVPPPDGKRLMIRKLLNYCDEKGVDPLNLTEEEMKKFKK</sequence>
<evidence type="ECO:0000313" key="1">
    <source>
        <dbReference type="EMBL" id="NBD25611.1"/>
    </source>
</evidence>